<evidence type="ECO:0000256" key="4">
    <source>
        <dbReference type="ARBA" id="ARBA00023136"/>
    </source>
</evidence>
<keyword evidence="3 5" id="KW-1133">Transmembrane helix</keyword>
<dbReference type="EMBL" id="DVMM01000047">
    <property type="protein sequence ID" value="HIU29107.1"/>
    <property type="molecule type" value="Genomic_DNA"/>
</dbReference>
<evidence type="ECO:0000256" key="2">
    <source>
        <dbReference type="ARBA" id="ARBA00022692"/>
    </source>
</evidence>
<dbReference type="AlphaFoldDB" id="A0A9D1LAB6"/>
<dbReference type="Proteomes" id="UP000824089">
    <property type="component" value="Unassembled WGS sequence"/>
</dbReference>
<feature type="transmembrane region" description="Helical" evidence="5">
    <location>
        <begin position="21"/>
        <end position="42"/>
    </location>
</feature>
<feature type="transmembrane region" description="Helical" evidence="5">
    <location>
        <begin position="241"/>
        <end position="266"/>
    </location>
</feature>
<evidence type="ECO:0000256" key="3">
    <source>
        <dbReference type="ARBA" id="ARBA00022989"/>
    </source>
</evidence>
<gene>
    <name evidence="7" type="ORF">IAD50_02295</name>
</gene>
<comment type="subcellular location">
    <subcellularLocation>
        <location evidence="1">Membrane</location>
        <topology evidence="1">Multi-pass membrane protein</topology>
    </subcellularLocation>
</comment>
<reference evidence="7" key="2">
    <citation type="journal article" date="2021" name="PeerJ">
        <title>Extensive microbial diversity within the chicken gut microbiome revealed by metagenomics and culture.</title>
        <authorList>
            <person name="Gilroy R."/>
            <person name="Ravi A."/>
            <person name="Getino M."/>
            <person name="Pursley I."/>
            <person name="Horton D.L."/>
            <person name="Alikhan N.F."/>
            <person name="Baker D."/>
            <person name="Gharbi K."/>
            <person name="Hall N."/>
            <person name="Watson M."/>
            <person name="Adriaenssens E.M."/>
            <person name="Foster-Nyarko E."/>
            <person name="Jarju S."/>
            <person name="Secka A."/>
            <person name="Antonio M."/>
            <person name="Oren A."/>
            <person name="Chaudhuri R.R."/>
            <person name="La Ragione R."/>
            <person name="Hildebrand F."/>
            <person name="Pallen M.J."/>
        </authorList>
    </citation>
    <scope>NUCLEOTIDE SEQUENCE</scope>
    <source>
        <strain evidence="7">CHK195-4489</strain>
    </source>
</reference>
<reference evidence="7" key="1">
    <citation type="submission" date="2020-10" db="EMBL/GenBank/DDBJ databases">
        <authorList>
            <person name="Gilroy R."/>
        </authorList>
    </citation>
    <scope>NUCLEOTIDE SEQUENCE</scope>
    <source>
        <strain evidence="7">CHK195-4489</strain>
    </source>
</reference>
<feature type="transmembrane region" description="Helical" evidence="5">
    <location>
        <begin position="320"/>
        <end position="340"/>
    </location>
</feature>
<evidence type="ECO:0000256" key="1">
    <source>
        <dbReference type="ARBA" id="ARBA00004141"/>
    </source>
</evidence>
<keyword evidence="2 5" id="KW-0812">Transmembrane</keyword>
<sequence>MKQIGIIMQYTFNDAIRKKAFKISTVIVVLLIALLCALPRVIASFDDGDSSAEEEQTAAASYAGKCYYIDDQNLIPGGAEALQSYFINTEILTGSGESLAQYKDEIGEDGTVSAIVITKSEASAVPGIQIITKDFMSGISGDGAAEALTEAYVSDLLTAQGVAPETIELTKTKLTYESQMAGSMNLSGYIMGILVTVLIFYAIYYYGYGVSMSIATEKTSRVMETLVVSAKPSHILIGKCLGMGLLGICQFVIVLLSGVLFYKLFIPENFVLMGMPLTLDAFTYKSAILIGVYFLLGYALYAVLNAVCGASVSKIEDLNSAMMPVMLVAMISFFIGYFTAISGSGSSLFQKIAMYVPFCSPFILPFRLLNGDVAALDITISIALLIAAIIIITIISIRIYSASVLHYGKRMKWKDLYKTKI</sequence>
<feature type="transmembrane region" description="Helical" evidence="5">
    <location>
        <begin position="186"/>
        <end position="208"/>
    </location>
</feature>
<feature type="domain" description="ABC-2 type transporter transmembrane" evidence="6">
    <location>
        <begin position="23"/>
        <end position="397"/>
    </location>
</feature>
<evidence type="ECO:0000256" key="5">
    <source>
        <dbReference type="SAM" id="Phobius"/>
    </source>
</evidence>
<protein>
    <submittedName>
        <fullName evidence="7">ABC transporter permease</fullName>
    </submittedName>
</protein>
<proteinExistence type="predicted"/>
<evidence type="ECO:0000313" key="8">
    <source>
        <dbReference type="Proteomes" id="UP000824089"/>
    </source>
</evidence>
<keyword evidence="4 5" id="KW-0472">Membrane</keyword>
<name>A0A9D1LAB6_9CLOT</name>
<evidence type="ECO:0000313" key="7">
    <source>
        <dbReference type="EMBL" id="HIU29107.1"/>
    </source>
</evidence>
<dbReference type="PANTHER" id="PTHR43471:SF3">
    <property type="entry name" value="ABC TRANSPORTER PERMEASE PROTEIN NATB"/>
    <property type="match status" value="1"/>
</dbReference>
<organism evidence="7 8">
    <name type="scientific">Candidatus Egerieisoma faecipullorum</name>
    <dbReference type="NCBI Taxonomy" id="2840963"/>
    <lineage>
        <taxon>Bacteria</taxon>
        <taxon>Bacillati</taxon>
        <taxon>Bacillota</taxon>
        <taxon>Clostridia</taxon>
        <taxon>Eubacteriales</taxon>
        <taxon>Clostridiaceae</taxon>
        <taxon>Clostridiaceae incertae sedis</taxon>
        <taxon>Candidatus Egerieisoma</taxon>
    </lineage>
</organism>
<comment type="caution">
    <text evidence="7">The sequence shown here is derived from an EMBL/GenBank/DDBJ whole genome shotgun (WGS) entry which is preliminary data.</text>
</comment>
<feature type="transmembrane region" description="Helical" evidence="5">
    <location>
        <begin position="382"/>
        <end position="401"/>
    </location>
</feature>
<dbReference type="InterPro" id="IPR013525">
    <property type="entry name" value="ABC2_TM"/>
</dbReference>
<dbReference type="GO" id="GO:0140359">
    <property type="term" value="F:ABC-type transporter activity"/>
    <property type="evidence" value="ECO:0007669"/>
    <property type="project" value="InterPro"/>
</dbReference>
<accession>A0A9D1LAB6</accession>
<feature type="transmembrane region" description="Helical" evidence="5">
    <location>
        <begin position="286"/>
        <end position="308"/>
    </location>
</feature>
<dbReference type="PANTHER" id="PTHR43471">
    <property type="entry name" value="ABC TRANSPORTER PERMEASE"/>
    <property type="match status" value="1"/>
</dbReference>
<dbReference type="GO" id="GO:0016020">
    <property type="term" value="C:membrane"/>
    <property type="evidence" value="ECO:0007669"/>
    <property type="project" value="UniProtKB-SubCell"/>
</dbReference>
<evidence type="ECO:0000259" key="6">
    <source>
        <dbReference type="Pfam" id="PF12698"/>
    </source>
</evidence>
<dbReference type="Pfam" id="PF12698">
    <property type="entry name" value="ABC2_membrane_3"/>
    <property type="match status" value="1"/>
</dbReference>